<dbReference type="NCBIfam" id="TIGR00197">
    <property type="entry name" value="yjeF_nterm"/>
    <property type="match status" value="1"/>
</dbReference>
<dbReference type="Pfam" id="PF01256">
    <property type="entry name" value="Carb_kinase"/>
    <property type="match status" value="1"/>
</dbReference>
<dbReference type="GO" id="GO:0005524">
    <property type="term" value="F:ATP binding"/>
    <property type="evidence" value="ECO:0007669"/>
    <property type="project" value="UniProtKB-UniRule"/>
</dbReference>
<keyword evidence="13" id="KW-0511">Multifunctional enzyme</keyword>
<evidence type="ECO:0000256" key="8">
    <source>
        <dbReference type="ARBA" id="ARBA00022857"/>
    </source>
</evidence>
<dbReference type="EMBL" id="CP049074">
    <property type="protein sequence ID" value="QKR00432.1"/>
    <property type="molecule type" value="Genomic_DNA"/>
</dbReference>
<dbReference type="CDD" id="cd01171">
    <property type="entry name" value="YXKO-related"/>
    <property type="match status" value="1"/>
</dbReference>
<evidence type="ECO:0000256" key="15">
    <source>
        <dbReference type="ARBA" id="ARBA00048238"/>
    </source>
</evidence>
<keyword evidence="10 17" id="KW-0520">NAD</keyword>
<dbReference type="Gene3D" id="3.40.1190.20">
    <property type="match status" value="1"/>
</dbReference>
<evidence type="ECO:0000256" key="18">
    <source>
        <dbReference type="HAMAP-Rule" id="MF_01966"/>
    </source>
</evidence>
<feature type="binding site" evidence="17">
    <location>
        <position position="426"/>
    </location>
    <ligand>
        <name>AMP</name>
        <dbReference type="ChEBI" id="CHEBI:456215"/>
    </ligand>
</feature>
<comment type="cofactor">
    <cofactor evidence="17">
        <name>Mg(2+)</name>
        <dbReference type="ChEBI" id="CHEBI:18420"/>
    </cofactor>
</comment>
<comment type="function">
    <text evidence="18">Catalyzes the epimerization of the S- and R-forms of NAD(P)HX, a damaged form of NAD(P)H that is a result of enzymatic or heat-dependent hydration. This is a prerequisite for the S-specific NAD(P)H-hydrate dehydratase to allow the repair of both epimers of NAD(P)HX.</text>
</comment>
<evidence type="ECO:0000259" key="21">
    <source>
        <dbReference type="PROSITE" id="PS51385"/>
    </source>
</evidence>
<organism evidence="22 23">
    <name type="scientific">Metallosphaera tengchongensis</name>
    <dbReference type="NCBI Taxonomy" id="1532350"/>
    <lineage>
        <taxon>Archaea</taxon>
        <taxon>Thermoproteota</taxon>
        <taxon>Thermoprotei</taxon>
        <taxon>Sulfolobales</taxon>
        <taxon>Sulfolobaceae</taxon>
        <taxon>Metallosphaera</taxon>
    </lineage>
</organism>
<evidence type="ECO:0000256" key="13">
    <source>
        <dbReference type="ARBA" id="ARBA00023268"/>
    </source>
</evidence>
<dbReference type="Proteomes" id="UP000509301">
    <property type="component" value="Chromosome"/>
</dbReference>
<evidence type="ECO:0000256" key="5">
    <source>
        <dbReference type="ARBA" id="ARBA00022723"/>
    </source>
</evidence>
<feature type="binding site" evidence="18">
    <location>
        <begin position="125"/>
        <end position="131"/>
    </location>
    <ligand>
        <name>(6S)-NADPHX</name>
        <dbReference type="ChEBI" id="CHEBI:64076"/>
    </ligand>
</feature>
<comment type="subunit">
    <text evidence="17">Homotetramer.</text>
</comment>
<dbReference type="InterPro" id="IPR029056">
    <property type="entry name" value="Ribokinase-like"/>
</dbReference>
<keyword evidence="23" id="KW-1185">Reference proteome</keyword>
<dbReference type="PIRSF" id="PIRSF017184">
    <property type="entry name" value="Nnr"/>
    <property type="match status" value="1"/>
</dbReference>
<evidence type="ECO:0000256" key="7">
    <source>
        <dbReference type="ARBA" id="ARBA00022840"/>
    </source>
</evidence>
<dbReference type="OrthoDB" id="15148at2157"/>
<dbReference type="SUPFAM" id="SSF64153">
    <property type="entry name" value="YjeF N-terminal domain-like"/>
    <property type="match status" value="1"/>
</dbReference>
<feature type="binding site" evidence="17">
    <location>
        <position position="244"/>
    </location>
    <ligand>
        <name>(6S)-NADPHX</name>
        <dbReference type="ChEBI" id="CHEBI:64076"/>
    </ligand>
</feature>
<keyword evidence="5 18" id="KW-0479">Metal-binding</keyword>
<dbReference type="InterPro" id="IPR017953">
    <property type="entry name" value="Carbohydrate_kinase_pred_CS"/>
</dbReference>
<comment type="catalytic activity">
    <reaction evidence="1 18 19">
        <text>(6R)-NADHX = (6S)-NADHX</text>
        <dbReference type="Rhea" id="RHEA:32215"/>
        <dbReference type="ChEBI" id="CHEBI:64074"/>
        <dbReference type="ChEBI" id="CHEBI:64075"/>
        <dbReference type="EC" id="5.1.99.6"/>
    </reaction>
</comment>
<comment type="caution">
    <text evidence="17">Lacks conserved residue(s) required for the propagation of feature annotation.</text>
</comment>
<evidence type="ECO:0000256" key="12">
    <source>
        <dbReference type="ARBA" id="ARBA00023239"/>
    </source>
</evidence>
<feature type="binding site" evidence="17">
    <location>
        <position position="312"/>
    </location>
    <ligand>
        <name>(6S)-NADPHX</name>
        <dbReference type="ChEBI" id="CHEBI:64076"/>
    </ligand>
</feature>
<feature type="binding site" evidence="17">
    <location>
        <position position="427"/>
    </location>
    <ligand>
        <name>(6S)-NADPHX</name>
        <dbReference type="ChEBI" id="CHEBI:64076"/>
    </ligand>
</feature>
<evidence type="ECO:0000259" key="20">
    <source>
        <dbReference type="PROSITE" id="PS51383"/>
    </source>
</evidence>
<evidence type="ECO:0000256" key="19">
    <source>
        <dbReference type="PIRNR" id="PIRNR017184"/>
    </source>
</evidence>
<keyword evidence="11 18" id="KW-0413">Isomerase</keyword>
<dbReference type="SUPFAM" id="SSF53613">
    <property type="entry name" value="Ribokinase-like"/>
    <property type="match status" value="1"/>
</dbReference>
<dbReference type="InterPro" id="IPR036652">
    <property type="entry name" value="YjeF_N_dom_sf"/>
</dbReference>
<comment type="similarity">
    <text evidence="17">Belongs to the NnrD/CARKD family.</text>
</comment>
<dbReference type="InterPro" id="IPR000631">
    <property type="entry name" value="CARKD"/>
</dbReference>
<sequence>MITTSKMRALEINSEAFGVSTLQLMENAGRSVADEIEREVEVKNSKVVIFVGHGGKGGDGLVAGRHLSERGAKVEIVLLGEIKHKDSVTNLQSILDMDFSVSLRNFEEVEGLDLNGDVLVDAMLGTGVRGKIREPFKSAIKLFNQLRGFKVSIDVPSGLDPDTGKDLGESVKPDLVVTFHDMKQGLLRTDFKVVVKRIGIPPEASLYAGPGDLMVNLKPREMKSKKGIGGRVLVVGGSETFSGAPTLSALSSLRTGADLVYVASPERTAEIISSYSPDLITIKLEGRNFNEKNVEQLTQWVEKANVVVFGPGLGLSEDAVRATPTFVEHVLKMGKPLVLDADGLKIMKGSKLSRNVVITPHPGEFKIYFGTEPSASERERIEQVMDKARECNCVVLLKGYLDVISDGTSFKLNKAGNPGMTAGGTGDTLTGIVATFVAQGIDPFTSAYMGALVNSLAGTLAYSELGPHITASDIVQKIPAVLSNPIEAFKKRVYKRVITS</sequence>
<dbReference type="PROSITE" id="PS01050">
    <property type="entry name" value="YJEF_C_2"/>
    <property type="match status" value="1"/>
</dbReference>
<dbReference type="AlphaFoldDB" id="A0A6N0NUM9"/>
<dbReference type="PROSITE" id="PS51385">
    <property type="entry name" value="YJEF_N"/>
    <property type="match status" value="1"/>
</dbReference>
<comment type="catalytic activity">
    <reaction evidence="16 17 19">
        <text>(6S)-NADPHX + ADP = AMP + phosphate + NADPH + H(+)</text>
        <dbReference type="Rhea" id="RHEA:32235"/>
        <dbReference type="ChEBI" id="CHEBI:15378"/>
        <dbReference type="ChEBI" id="CHEBI:43474"/>
        <dbReference type="ChEBI" id="CHEBI:57783"/>
        <dbReference type="ChEBI" id="CHEBI:64076"/>
        <dbReference type="ChEBI" id="CHEBI:456215"/>
        <dbReference type="ChEBI" id="CHEBI:456216"/>
        <dbReference type="EC" id="4.2.1.136"/>
    </reaction>
</comment>
<dbReference type="EC" id="4.2.1.136" evidence="19"/>
<protein>
    <recommendedName>
        <fullName evidence="19">Bifunctional NAD(P)H-hydrate repair enzyme</fullName>
    </recommendedName>
    <alternativeName>
        <fullName evidence="19">Nicotinamide nucleotide repair protein</fullName>
    </alternativeName>
    <domain>
        <recommendedName>
            <fullName evidence="19">ADP-dependent (S)-NAD(P)H-hydrate dehydratase</fullName>
            <ecNumber evidence="19">4.2.1.136</ecNumber>
        </recommendedName>
        <alternativeName>
            <fullName evidence="19">ADP-dependent NAD(P)HX dehydratase</fullName>
        </alternativeName>
    </domain>
    <domain>
        <recommendedName>
            <fullName evidence="19">NAD(P)H-hydrate epimerase</fullName>
            <ecNumber evidence="19">5.1.99.6</ecNumber>
        </recommendedName>
    </domain>
</protein>
<keyword evidence="12 17" id="KW-0456">Lyase</keyword>
<dbReference type="NCBIfam" id="TIGR00196">
    <property type="entry name" value="yjeF_cterm"/>
    <property type="match status" value="1"/>
</dbReference>
<dbReference type="Gene3D" id="3.40.50.10260">
    <property type="entry name" value="YjeF N-terminal domain"/>
    <property type="match status" value="1"/>
</dbReference>
<dbReference type="HAMAP" id="MF_01965">
    <property type="entry name" value="NADHX_dehydratase"/>
    <property type="match status" value="1"/>
</dbReference>
<evidence type="ECO:0000256" key="17">
    <source>
        <dbReference type="HAMAP-Rule" id="MF_01965"/>
    </source>
</evidence>
<keyword evidence="7 17" id="KW-0067">ATP-binding</keyword>
<feature type="domain" description="YjeF N-terminal" evidence="21">
    <location>
        <begin position="7"/>
        <end position="206"/>
    </location>
</feature>
<keyword evidence="6 17" id="KW-0547">Nucleotide-binding</keyword>
<dbReference type="GO" id="GO:0110051">
    <property type="term" value="P:metabolite repair"/>
    <property type="evidence" value="ECO:0007669"/>
    <property type="project" value="TreeGrafter"/>
</dbReference>
<dbReference type="GeneID" id="55642008"/>
<comment type="cofactor">
    <cofactor evidence="18 19">
        <name>K(+)</name>
        <dbReference type="ChEBI" id="CHEBI:29103"/>
    </cofactor>
    <text evidence="18 19">Binds 1 potassium ion per subunit.</text>
</comment>
<evidence type="ECO:0000313" key="22">
    <source>
        <dbReference type="EMBL" id="QKR00432.1"/>
    </source>
</evidence>
<dbReference type="EC" id="5.1.99.6" evidence="19"/>
<dbReference type="InterPro" id="IPR030677">
    <property type="entry name" value="Nnr"/>
</dbReference>
<evidence type="ECO:0000256" key="9">
    <source>
        <dbReference type="ARBA" id="ARBA00022958"/>
    </source>
</evidence>
<dbReference type="PANTHER" id="PTHR12592:SF0">
    <property type="entry name" value="ATP-DEPENDENT (S)-NAD(P)H-HYDRATE DEHYDRATASE"/>
    <property type="match status" value="1"/>
</dbReference>
<comment type="similarity">
    <text evidence="4 19">In the C-terminal section; belongs to the NnrD/CARKD family.</text>
</comment>
<dbReference type="HAMAP" id="MF_01966">
    <property type="entry name" value="NADHX_epimerase"/>
    <property type="match status" value="1"/>
</dbReference>
<dbReference type="PANTHER" id="PTHR12592">
    <property type="entry name" value="ATP-DEPENDENT (S)-NAD(P)H-HYDRATE DEHYDRATASE FAMILY MEMBER"/>
    <property type="match status" value="1"/>
</dbReference>
<comment type="similarity">
    <text evidence="3 19">In the N-terminal section; belongs to the NnrE/AIBP family.</text>
</comment>
<evidence type="ECO:0000256" key="6">
    <source>
        <dbReference type="ARBA" id="ARBA00022741"/>
    </source>
</evidence>
<keyword evidence="9 18" id="KW-0630">Potassium</keyword>
<evidence type="ECO:0000256" key="14">
    <source>
        <dbReference type="ARBA" id="ARBA00025153"/>
    </source>
</evidence>
<comment type="similarity">
    <text evidence="18">Belongs to the NnrE/AIBP family.</text>
</comment>
<dbReference type="Pfam" id="PF03853">
    <property type="entry name" value="YjeF_N"/>
    <property type="match status" value="1"/>
</dbReference>
<evidence type="ECO:0000313" key="23">
    <source>
        <dbReference type="Proteomes" id="UP000509301"/>
    </source>
</evidence>
<feature type="binding site" evidence="18">
    <location>
        <position position="121"/>
    </location>
    <ligand>
        <name>K(+)</name>
        <dbReference type="ChEBI" id="CHEBI:29103"/>
    </ligand>
</feature>
<dbReference type="InterPro" id="IPR004443">
    <property type="entry name" value="YjeF_N_dom"/>
</dbReference>
<name>A0A6N0NUM9_9CREN</name>
<feature type="binding site" evidence="17">
    <location>
        <position position="361"/>
    </location>
    <ligand>
        <name>(6S)-NADPHX</name>
        <dbReference type="ChEBI" id="CHEBI:64076"/>
    </ligand>
</feature>
<dbReference type="GO" id="GO:0046496">
    <property type="term" value="P:nicotinamide nucleotide metabolic process"/>
    <property type="evidence" value="ECO:0007669"/>
    <property type="project" value="UniProtKB-UniRule"/>
</dbReference>
<evidence type="ECO:0000256" key="3">
    <source>
        <dbReference type="ARBA" id="ARBA00006001"/>
    </source>
</evidence>
<feature type="binding site" evidence="18">
    <location>
        <position position="157"/>
    </location>
    <ligand>
        <name>K(+)</name>
        <dbReference type="ChEBI" id="CHEBI:29103"/>
    </ligand>
</feature>
<dbReference type="KEGG" id="mten:GWK48_08650"/>
<evidence type="ECO:0000256" key="16">
    <source>
        <dbReference type="ARBA" id="ARBA00049209"/>
    </source>
</evidence>
<gene>
    <name evidence="17" type="primary">nnrD</name>
    <name evidence="18" type="synonym">nnrE</name>
    <name evidence="22" type="ORF">GWK48_08650</name>
</gene>
<evidence type="ECO:0000256" key="11">
    <source>
        <dbReference type="ARBA" id="ARBA00023235"/>
    </source>
</evidence>
<reference evidence="22 23" key="1">
    <citation type="submission" date="2020-02" db="EMBL/GenBank/DDBJ databases">
        <title>Comparative genome analysis reveals the metabolism and evolution of the thermophilic archaeal genus Metallosphaera.</title>
        <authorList>
            <person name="Jiang C."/>
        </authorList>
    </citation>
    <scope>NUCLEOTIDE SEQUENCE [LARGE SCALE GENOMIC DNA]</scope>
    <source>
        <strain evidence="22 23">Ric-A</strain>
    </source>
</reference>
<comment type="function">
    <text evidence="14 19">Bifunctional enzyme that catalyzes the epimerization of the S- and R-forms of NAD(P)HX and the dehydration of the S-form of NAD(P)HX at the expense of ADP, which is converted to AMP. This allows the repair of both epimers of NAD(P)HX, a damaged form of NAD(P)H that is a result of enzymatic or heat-dependent hydration.</text>
</comment>
<evidence type="ECO:0000256" key="10">
    <source>
        <dbReference type="ARBA" id="ARBA00023027"/>
    </source>
</evidence>
<feature type="binding site" evidence="18">
    <location>
        <position position="154"/>
    </location>
    <ligand>
        <name>(6S)-NADPHX</name>
        <dbReference type="ChEBI" id="CHEBI:64076"/>
    </ligand>
</feature>
<comment type="catalytic activity">
    <reaction evidence="2 18 19">
        <text>(6R)-NADPHX = (6S)-NADPHX</text>
        <dbReference type="Rhea" id="RHEA:32227"/>
        <dbReference type="ChEBI" id="CHEBI:64076"/>
        <dbReference type="ChEBI" id="CHEBI:64077"/>
        <dbReference type="EC" id="5.1.99.6"/>
    </reaction>
</comment>
<dbReference type="RefSeq" id="WP_174631421.1">
    <property type="nucleotide sequence ID" value="NZ_CP049074.1"/>
</dbReference>
<dbReference type="GO" id="GO:0046872">
    <property type="term" value="F:metal ion binding"/>
    <property type="evidence" value="ECO:0007669"/>
    <property type="project" value="UniProtKB-UniRule"/>
</dbReference>
<evidence type="ECO:0000256" key="2">
    <source>
        <dbReference type="ARBA" id="ARBA00000909"/>
    </source>
</evidence>
<comment type="function">
    <text evidence="17">Catalyzes the dehydration of the S-form of NAD(P)HX at the expense of ADP, which is converted to AMP. Together with NAD(P)HX epimerase, which catalyzes the epimerization of the S- and R-forms, the enzyme allows the repair of both epimers of NAD(P)HX, a damaged form of NAD(P)H that is a result of enzymatic or heat-dependent hydration.</text>
</comment>
<dbReference type="GO" id="GO:0052856">
    <property type="term" value="F:NAD(P)HX epimerase activity"/>
    <property type="evidence" value="ECO:0007669"/>
    <property type="project" value="UniProtKB-UniRule"/>
</dbReference>
<feature type="domain" description="YjeF C-terminal" evidence="20">
    <location>
        <begin position="209"/>
        <end position="485"/>
    </location>
</feature>
<proteinExistence type="inferred from homology"/>
<dbReference type="PROSITE" id="PS51383">
    <property type="entry name" value="YJEF_C_3"/>
    <property type="match status" value="1"/>
</dbReference>
<keyword evidence="8 17" id="KW-0521">NADP</keyword>
<comment type="catalytic activity">
    <reaction evidence="15 17 19">
        <text>(6S)-NADHX + ADP = AMP + phosphate + NADH + H(+)</text>
        <dbReference type="Rhea" id="RHEA:32223"/>
        <dbReference type="ChEBI" id="CHEBI:15378"/>
        <dbReference type="ChEBI" id="CHEBI:43474"/>
        <dbReference type="ChEBI" id="CHEBI:57945"/>
        <dbReference type="ChEBI" id="CHEBI:64074"/>
        <dbReference type="ChEBI" id="CHEBI:456215"/>
        <dbReference type="ChEBI" id="CHEBI:456216"/>
        <dbReference type="EC" id="4.2.1.136"/>
    </reaction>
</comment>
<evidence type="ECO:0000256" key="4">
    <source>
        <dbReference type="ARBA" id="ARBA00009524"/>
    </source>
</evidence>
<accession>A0A6N0NUM9</accession>
<dbReference type="GO" id="GO:0052855">
    <property type="term" value="F:ADP-dependent NAD(P)H-hydrate dehydratase activity"/>
    <property type="evidence" value="ECO:0007669"/>
    <property type="project" value="UniProtKB-UniRule"/>
</dbReference>
<evidence type="ECO:0000256" key="1">
    <source>
        <dbReference type="ARBA" id="ARBA00000013"/>
    </source>
</evidence>